<name>A0A345ZUS6_9HYPH</name>
<accession>A0A345ZUS6</accession>
<dbReference type="PANTHER" id="PTHR33164:SF43">
    <property type="entry name" value="HTH-TYPE TRANSCRIPTIONAL REPRESSOR YETL"/>
    <property type="match status" value="1"/>
</dbReference>
<protein>
    <submittedName>
        <fullName evidence="2">MarR family transcriptional regulator</fullName>
    </submittedName>
</protein>
<dbReference type="AlphaFoldDB" id="A0A345ZUS6"/>
<dbReference type="RefSeq" id="WP_115690554.1">
    <property type="nucleotide sequence ID" value="NZ_CP031417.1"/>
</dbReference>
<proteinExistence type="predicted"/>
<dbReference type="PANTHER" id="PTHR33164">
    <property type="entry name" value="TRANSCRIPTIONAL REGULATOR, MARR FAMILY"/>
    <property type="match status" value="1"/>
</dbReference>
<gene>
    <name evidence="2" type="ORF">DW352_09215</name>
</gene>
<dbReference type="GO" id="GO:0003700">
    <property type="term" value="F:DNA-binding transcription factor activity"/>
    <property type="evidence" value="ECO:0007669"/>
    <property type="project" value="InterPro"/>
</dbReference>
<dbReference type="InterPro" id="IPR036388">
    <property type="entry name" value="WH-like_DNA-bd_sf"/>
</dbReference>
<reference evidence="2 3" key="1">
    <citation type="submission" date="2018-07" db="EMBL/GenBank/DDBJ databases">
        <authorList>
            <person name="Quirk P.G."/>
            <person name="Krulwich T.A."/>
        </authorList>
    </citation>
    <scope>NUCLEOTIDE SEQUENCE [LARGE SCALE GENOMIC DNA]</scope>
    <source>
        <strain evidence="2 3">CC-BB4</strain>
    </source>
</reference>
<dbReference type="OrthoDB" id="2287011at2"/>
<evidence type="ECO:0000259" key="1">
    <source>
        <dbReference type="PROSITE" id="PS50995"/>
    </source>
</evidence>
<dbReference type="Pfam" id="PF12802">
    <property type="entry name" value="MarR_2"/>
    <property type="match status" value="1"/>
</dbReference>
<sequence length="194" mass="21294">MAKTARKKANRVPSNGAGPFVVPSTISRRDYFKDGSDDWFRDSLYRLVQALSRLLVCREAFGRRLGLTGSQFTVLMGVAYRQGDTGITIAALANYIGLAATHVTTEVGRLIRKGLLVKRPNANDGRSVLISLSPKGEAAVEIVSPMVCKINDLLFTNIDRKQFDTTNEFAKLLLTNAEYAIAEIRVSEADRAAK</sequence>
<dbReference type="InterPro" id="IPR000835">
    <property type="entry name" value="HTH_MarR-typ"/>
</dbReference>
<dbReference type="KEGG" id="ptaw:DW352_09215"/>
<dbReference type="SUPFAM" id="SSF46785">
    <property type="entry name" value="Winged helix' DNA-binding domain"/>
    <property type="match status" value="1"/>
</dbReference>
<dbReference type="EMBL" id="CP031417">
    <property type="protein sequence ID" value="AXK80673.1"/>
    <property type="molecule type" value="Genomic_DNA"/>
</dbReference>
<dbReference type="InterPro" id="IPR039422">
    <property type="entry name" value="MarR/SlyA-like"/>
</dbReference>
<dbReference type="Proteomes" id="UP000254889">
    <property type="component" value="Chromosome"/>
</dbReference>
<keyword evidence="3" id="KW-1185">Reference proteome</keyword>
<organism evidence="2 3">
    <name type="scientific">Pseudolabrys taiwanensis</name>
    <dbReference type="NCBI Taxonomy" id="331696"/>
    <lineage>
        <taxon>Bacteria</taxon>
        <taxon>Pseudomonadati</taxon>
        <taxon>Pseudomonadota</taxon>
        <taxon>Alphaproteobacteria</taxon>
        <taxon>Hyphomicrobiales</taxon>
        <taxon>Xanthobacteraceae</taxon>
        <taxon>Pseudolabrys</taxon>
    </lineage>
</organism>
<dbReference type="GO" id="GO:0006950">
    <property type="term" value="P:response to stress"/>
    <property type="evidence" value="ECO:0007669"/>
    <property type="project" value="TreeGrafter"/>
</dbReference>
<feature type="domain" description="HTH marR-type" evidence="1">
    <location>
        <begin position="41"/>
        <end position="175"/>
    </location>
</feature>
<dbReference type="InterPro" id="IPR036390">
    <property type="entry name" value="WH_DNA-bd_sf"/>
</dbReference>
<dbReference type="PROSITE" id="PS50995">
    <property type="entry name" value="HTH_MARR_2"/>
    <property type="match status" value="1"/>
</dbReference>
<evidence type="ECO:0000313" key="3">
    <source>
        <dbReference type="Proteomes" id="UP000254889"/>
    </source>
</evidence>
<dbReference type="Gene3D" id="1.10.10.10">
    <property type="entry name" value="Winged helix-like DNA-binding domain superfamily/Winged helix DNA-binding domain"/>
    <property type="match status" value="1"/>
</dbReference>
<evidence type="ECO:0000313" key="2">
    <source>
        <dbReference type="EMBL" id="AXK80673.1"/>
    </source>
</evidence>
<dbReference type="SMART" id="SM00347">
    <property type="entry name" value="HTH_MARR"/>
    <property type="match status" value="1"/>
</dbReference>